<keyword evidence="2" id="KW-1185">Reference proteome</keyword>
<dbReference type="OrthoDB" id="3217565at2759"/>
<name>A0A550CPA7_9AGAR</name>
<sequence length="166" mass="18495">MSSLSPTSFGLAATDASVHDASCANFTPATVPLPPLRGWQTRRHRSHHVLGFELTEAIARRYCQEEFPIPEGASELKVEAHLTVMEDVVPDILGRKFAVPIIPAPLVKEPSALSGMTHVIALADNWAPQRRWRQPPSPEVVDQIADELQLEGVEREPRWYKCVNQD</sequence>
<reference evidence="1 2" key="1">
    <citation type="journal article" date="2019" name="New Phytol.">
        <title>Comparative genomics reveals unique wood-decay strategies and fruiting body development in the Schizophyllaceae.</title>
        <authorList>
            <person name="Almasi E."/>
            <person name="Sahu N."/>
            <person name="Krizsan K."/>
            <person name="Balint B."/>
            <person name="Kovacs G.M."/>
            <person name="Kiss B."/>
            <person name="Cseklye J."/>
            <person name="Drula E."/>
            <person name="Henrissat B."/>
            <person name="Nagy I."/>
            <person name="Chovatia M."/>
            <person name="Adam C."/>
            <person name="LaButti K."/>
            <person name="Lipzen A."/>
            <person name="Riley R."/>
            <person name="Grigoriev I.V."/>
            <person name="Nagy L.G."/>
        </authorList>
    </citation>
    <scope>NUCLEOTIDE SEQUENCE [LARGE SCALE GENOMIC DNA]</scope>
    <source>
        <strain evidence="1 2">NL-1724</strain>
    </source>
</reference>
<evidence type="ECO:0000313" key="1">
    <source>
        <dbReference type="EMBL" id="TRM66643.1"/>
    </source>
</evidence>
<dbReference type="AlphaFoldDB" id="A0A550CPA7"/>
<dbReference type="EMBL" id="VDMD01000003">
    <property type="protein sequence ID" value="TRM66643.1"/>
    <property type="molecule type" value="Genomic_DNA"/>
</dbReference>
<evidence type="ECO:0000313" key="2">
    <source>
        <dbReference type="Proteomes" id="UP000320762"/>
    </source>
</evidence>
<comment type="caution">
    <text evidence="1">The sequence shown here is derived from an EMBL/GenBank/DDBJ whole genome shotgun (WGS) entry which is preliminary data.</text>
</comment>
<organism evidence="1 2">
    <name type="scientific">Schizophyllum amplum</name>
    <dbReference type="NCBI Taxonomy" id="97359"/>
    <lineage>
        <taxon>Eukaryota</taxon>
        <taxon>Fungi</taxon>
        <taxon>Dikarya</taxon>
        <taxon>Basidiomycota</taxon>
        <taxon>Agaricomycotina</taxon>
        <taxon>Agaricomycetes</taxon>
        <taxon>Agaricomycetidae</taxon>
        <taxon>Agaricales</taxon>
        <taxon>Schizophyllaceae</taxon>
        <taxon>Schizophyllum</taxon>
    </lineage>
</organism>
<accession>A0A550CPA7</accession>
<proteinExistence type="predicted"/>
<protein>
    <submittedName>
        <fullName evidence="1">Uncharacterized protein</fullName>
    </submittedName>
</protein>
<gene>
    <name evidence="1" type="ORF">BD626DRAFT_161812</name>
</gene>
<dbReference type="Proteomes" id="UP000320762">
    <property type="component" value="Unassembled WGS sequence"/>
</dbReference>